<gene>
    <name evidence="2" type="ORF">ENP34_05980</name>
</gene>
<dbReference type="EMBL" id="DSIY01000147">
    <property type="protein sequence ID" value="HEG90973.1"/>
    <property type="molecule type" value="Genomic_DNA"/>
</dbReference>
<dbReference type="AlphaFoldDB" id="A0A831TAS6"/>
<name>A0A831TAS6_9BACT</name>
<organism evidence="2">
    <name type="scientific">Thermorudis peleae</name>
    <dbReference type="NCBI Taxonomy" id="1382356"/>
    <lineage>
        <taxon>Bacteria</taxon>
        <taxon>Pseudomonadati</taxon>
        <taxon>Thermomicrobiota</taxon>
        <taxon>Thermomicrobia</taxon>
        <taxon>Thermomicrobia incertae sedis</taxon>
        <taxon>Thermorudis</taxon>
    </lineage>
</organism>
<sequence>MSASVVVEPHFVEQMQRAIERYRDLEPQSIPVDDPETPELAMPNRLAYALGWVLASAVVGSRFPTAAIDVLPVYHPEHGWDRFLVTRRVSCALHSDEPADSRGVLWLGEEDAPVFTVGQSVRLPLGTLCRTEPAEAIRRLLYAVPAPRLRQGDHSRCAHTRAEAYPTVHRVVTDLIVDYPGLIAARELFIDDQQVDGAYHPLYLATGAKLEGWTYDYFQLVYGDQIVFVRTDGKLMTYERAPGTWRTVGELPLDDPAALRARLCEVLRLGGASEATPEAQGEGEPEESGTASGTS</sequence>
<evidence type="ECO:0000313" key="2">
    <source>
        <dbReference type="EMBL" id="HEG90973.1"/>
    </source>
</evidence>
<accession>A0A831TAS6</accession>
<evidence type="ECO:0000256" key="1">
    <source>
        <dbReference type="SAM" id="MobiDB-lite"/>
    </source>
</evidence>
<feature type="region of interest" description="Disordered" evidence="1">
    <location>
        <begin position="272"/>
        <end position="295"/>
    </location>
</feature>
<proteinExistence type="predicted"/>
<reference evidence="2" key="1">
    <citation type="journal article" date="2020" name="mSystems">
        <title>Genome- and Community-Level Interaction Insights into Carbon Utilization and Element Cycling Functions of Hydrothermarchaeota in Hydrothermal Sediment.</title>
        <authorList>
            <person name="Zhou Z."/>
            <person name="Liu Y."/>
            <person name="Xu W."/>
            <person name="Pan J."/>
            <person name="Luo Z.H."/>
            <person name="Li M."/>
        </authorList>
    </citation>
    <scope>NUCLEOTIDE SEQUENCE [LARGE SCALE GENOMIC DNA]</scope>
    <source>
        <strain evidence="2">SpSt-210</strain>
    </source>
</reference>
<comment type="caution">
    <text evidence="2">The sequence shown here is derived from an EMBL/GenBank/DDBJ whole genome shotgun (WGS) entry which is preliminary data.</text>
</comment>
<protein>
    <submittedName>
        <fullName evidence="2">Uncharacterized protein</fullName>
    </submittedName>
</protein>